<protein>
    <recommendedName>
        <fullName evidence="11">C2H2-type domain-containing protein</fullName>
    </recommendedName>
</protein>
<feature type="compositionally biased region" description="Low complexity" evidence="10">
    <location>
        <begin position="180"/>
        <end position="192"/>
    </location>
</feature>
<feature type="region of interest" description="Disordered" evidence="10">
    <location>
        <begin position="137"/>
        <end position="236"/>
    </location>
</feature>
<feature type="region of interest" description="Disordered" evidence="10">
    <location>
        <begin position="345"/>
        <end position="365"/>
    </location>
</feature>
<dbReference type="EMBL" id="JAACJP010000004">
    <property type="protein sequence ID" value="KAF5384876.1"/>
    <property type="molecule type" value="Genomic_DNA"/>
</dbReference>
<keyword evidence="3" id="KW-0479">Metal-binding</keyword>
<evidence type="ECO:0000256" key="9">
    <source>
        <dbReference type="PROSITE-ProRule" id="PRU00042"/>
    </source>
</evidence>
<evidence type="ECO:0000259" key="11">
    <source>
        <dbReference type="PROSITE" id="PS50157"/>
    </source>
</evidence>
<keyword evidence="6" id="KW-0862">Zinc</keyword>
<evidence type="ECO:0000256" key="3">
    <source>
        <dbReference type="ARBA" id="ARBA00022723"/>
    </source>
</evidence>
<evidence type="ECO:0000256" key="2">
    <source>
        <dbReference type="ARBA" id="ARBA00022491"/>
    </source>
</evidence>
<dbReference type="FunFam" id="3.30.160.60:FF:002343">
    <property type="entry name" value="Zinc finger protein 33A"/>
    <property type="match status" value="1"/>
</dbReference>
<evidence type="ECO:0000256" key="10">
    <source>
        <dbReference type="SAM" id="MobiDB-lite"/>
    </source>
</evidence>
<feature type="compositionally biased region" description="Polar residues" evidence="10">
    <location>
        <begin position="479"/>
        <end position="492"/>
    </location>
</feature>
<dbReference type="Gene3D" id="3.30.160.60">
    <property type="entry name" value="Classic Zinc Finger"/>
    <property type="match status" value="2"/>
</dbReference>
<keyword evidence="7" id="KW-0539">Nucleus</keyword>
<dbReference type="PANTHER" id="PTHR47257">
    <property type="entry name" value="PH-RESPONSE TRANSCRIPTION FACTOR PACC/RIM101"/>
    <property type="match status" value="1"/>
</dbReference>
<feature type="compositionally biased region" description="Low complexity" evidence="10">
    <location>
        <begin position="204"/>
        <end position="213"/>
    </location>
</feature>
<evidence type="ECO:0000256" key="7">
    <source>
        <dbReference type="ARBA" id="ARBA00023242"/>
    </source>
</evidence>
<dbReference type="GO" id="GO:0008270">
    <property type="term" value="F:zinc ion binding"/>
    <property type="evidence" value="ECO:0007669"/>
    <property type="project" value="UniProtKB-KW"/>
</dbReference>
<feature type="compositionally biased region" description="Polar residues" evidence="10">
    <location>
        <begin position="416"/>
        <end position="425"/>
    </location>
</feature>
<dbReference type="OrthoDB" id="6155966at2759"/>
<feature type="domain" description="C2H2-type" evidence="11">
    <location>
        <begin position="92"/>
        <end position="121"/>
    </location>
</feature>
<dbReference type="Proteomes" id="UP000565441">
    <property type="component" value="Unassembled WGS sequence"/>
</dbReference>
<evidence type="ECO:0000313" key="12">
    <source>
        <dbReference type="EMBL" id="KAF5384876.1"/>
    </source>
</evidence>
<dbReference type="SMART" id="SM00355">
    <property type="entry name" value="ZnF_C2H2"/>
    <property type="match status" value="3"/>
</dbReference>
<feature type="region of interest" description="Disordered" evidence="10">
    <location>
        <begin position="393"/>
        <end position="425"/>
    </location>
</feature>
<feature type="region of interest" description="Disordered" evidence="10">
    <location>
        <begin position="21"/>
        <end position="50"/>
    </location>
</feature>
<evidence type="ECO:0000256" key="8">
    <source>
        <dbReference type="ARBA" id="ARBA00038089"/>
    </source>
</evidence>
<name>A0A8H5M8U2_9AGAR</name>
<feature type="compositionally biased region" description="Basic and acidic residues" evidence="10">
    <location>
        <begin position="137"/>
        <end position="149"/>
    </location>
</feature>
<dbReference type="InterPro" id="IPR050806">
    <property type="entry name" value="pacC/RIM101"/>
</dbReference>
<dbReference type="AlphaFoldDB" id="A0A8H5M8U2"/>
<proteinExistence type="inferred from homology"/>
<feature type="compositionally biased region" description="Pro residues" evidence="10">
    <location>
        <begin position="24"/>
        <end position="42"/>
    </location>
</feature>
<dbReference type="InterPro" id="IPR013087">
    <property type="entry name" value="Znf_C2H2_type"/>
</dbReference>
<evidence type="ECO:0000256" key="4">
    <source>
        <dbReference type="ARBA" id="ARBA00022737"/>
    </source>
</evidence>
<evidence type="ECO:0000256" key="5">
    <source>
        <dbReference type="ARBA" id="ARBA00022771"/>
    </source>
</evidence>
<sequence>MAAIFLSRDLVHSSHNWYLDMTSPPSPQPSPNIPPQPAPTHDPQPKSLSPDAPTVHKCLWVDCTQSFVDPEALYNHLCNDHIGRKSTNNLCLTCKWKDCGTTCAKRDHITSHLRVHTPLKPHVCEICKKSFKRPQDLKKHEKIHTEEHHQQHKHSKAITVVDPAYVSRVRGDSASRMPDSKSTSSKSSSSSSNLRGPAARSKSHSSTGSDGSHFGILSTPSPELGHPSAHHSSHPSHEIFLQNQQLASWESMRPDGNASVPTGSKRSHDYSVDDFFTDMKKRRVNPAYDPRMAERLNSLTYSQSNGNVNSASNFNPRSVSLDIRTPEELAAVNEFLVTLGRDVSGAARSQPPQQQPNNHSHASQGFSSETYFDAVSLGQLGLSGMPGIPNAGSNFASDHGYPSNNNPPQFNNAYNLSRSNHPSVQPNHYNMYGNMSDSSVNYNNEYANRRQSQPGKYAPPSNNFPNHYHHPTPPLESGSPHSTVSTPINTTPPQLPLSMPDAATFDYLHGSRGAPPVPHLARPDFIPKTMRTIVPLKTAPGTQQSRPEPMEPKLSVPHHRGPPARLTPSSISSPPKGHSLYPLLTAGDVQFKLPPMQHLYRSPSPPSRESTPSSTSTHSSPHTETPVLPSLRSIASPALGARSPGPDGLTKEIERIELENRSGLVSAEDRKRHADLILNLILSINTKFRNDHPNFQVAI</sequence>
<dbReference type="PROSITE" id="PS50157">
    <property type="entry name" value="ZINC_FINGER_C2H2_2"/>
    <property type="match status" value="3"/>
</dbReference>
<dbReference type="GO" id="GO:0045944">
    <property type="term" value="P:positive regulation of transcription by RNA polymerase II"/>
    <property type="evidence" value="ECO:0007669"/>
    <property type="project" value="TreeGrafter"/>
</dbReference>
<evidence type="ECO:0000313" key="13">
    <source>
        <dbReference type="Proteomes" id="UP000565441"/>
    </source>
</evidence>
<evidence type="ECO:0000256" key="1">
    <source>
        <dbReference type="ARBA" id="ARBA00004123"/>
    </source>
</evidence>
<accession>A0A8H5M8U2</accession>
<comment type="similarity">
    <text evidence="8">Belongs to the pacC/RIM101 family.</text>
</comment>
<feature type="region of interest" description="Disordered" evidence="10">
    <location>
        <begin position="596"/>
        <end position="629"/>
    </location>
</feature>
<evidence type="ECO:0000256" key="6">
    <source>
        <dbReference type="ARBA" id="ARBA00022833"/>
    </source>
</evidence>
<keyword evidence="13" id="KW-1185">Reference proteome</keyword>
<comment type="subcellular location">
    <subcellularLocation>
        <location evidence="1">Nucleus</location>
    </subcellularLocation>
</comment>
<feature type="compositionally biased region" description="Low complexity" evidence="10">
    <location>
        <begin position="607"/>
        <end position="626"/>
    </location>
</feature>
<keyword evidence="5 9" id="KW-0863">Zinc-finger</keyword>
<gene>
    <name evidence="12" type="ORF">D9615_001339</name>
</gene>
<feature type="compositionally biased region" description="Low complexity" evidence="10">
    <location>
        <begin position="402"/>
        <end position="415"/>
    </location>
</feature>
<feature type="domain" description="C2H2-type" evidence="11">
    <location>
        <begin position="56"/>
        <end position="86"/>
    </location>
</feature>
<organism evidence="12 13">
    <name type="scientific">Tricholomella constricta</name>
    <dbReference type="NCBI Taxonomy" id="117010"/>
    <lineage>
        <taxon>Eukaryota</taxon>
        <taxon>Fungi</taxon>
        <taxon>Dikarya</taxon>
        <taxon>Basidiomycota</taxon>
        <taxon>Agaricomycotina</taxon>
        <taxon>Agaricomycetes</taxon>
        <taxon>Agaricomycetidae</taxon>
        <taxon>Agaricales</taxon>
        <taxon>Tricholomatineae</taxon>
        <taxon>Lyophyllaceae</taxon>
        <taxon>Tricholomella</taxon>
    </lineage>
</organism>
<dbReference type="InterPro" id="IPR036236">
    <property type="entry name" value="Znf_C2H2_sf"/>
</dbReference>
<reference evidence="12 13" key="1">
    <citation type="journal article" date="2020" name="ISME J.">
        <title>Uncovering the hidden diversity of litter-decomposition mechanisms in mushroom-forming fungi.</title>
        <authorList>
            <person name="Floudas D."/>
            <person name="Bentzer J."/>
            <person name="Ahren D."/>
            <person name="Johansson T."/>
            <person name="Persson P."/>
            <person name="Tunlid A."/>
        </authorList>
    </citation>
    <scope>NUCLEOTIDE SEQUENCE [LARGE SCALE GENOMIC DNA]</scope>
    <source>
        <strain evidence="12 13">CBS 661.87</strain>
    </source>
</reference>
<feature type="region of interest" description="Disordered" evidence="10">
    <location>
        <begin position="539"/>
        <end position="580"/>
    </location>
</feature>
<dbReference type="GO" id="GO:0005634">
    <property type="term" value="C:nucleus"/>
    <property type="evidence" value="ECO:0007669"/>
    <property type="project" value="UniProtKB-SubCell"/>
</dbReference>
<feature type="region of interest" description="Disordered" evidence="10">
    <location>
        <begin position="449"/>
        <end position="496"/>
    </location>
</feature>
<dbReference type="Pfam" id="PF00096">
    <property type="entry name" value="zf-C2H2"/>
    <property type="match status" value="1"/>
</dbReference>
<dbReference type="SUPFAM" id="SSF57667">
    <property type="entry name" value="beta-beta-alpha zinc fingers"/>
    <property type="match status" value="2"/>
</dbReference>
<keyword evidence="4" id="KW-0677">Repeat</keyword>
<comment type="caution">
    <text evidence="12">The sequence shown here is derived from an EMBL/GenBank/DDBJ whole genome shotgun (WGS) entry which is preliminary data.</text>
</comment>
<keyword evidence="2" id="KW-0678">Repressor</keyword>
<feature type="compositionally biased region" description="Polar residues" evidence="10">
    <location>
        <begin position="449"/>
        <end position="465"/>
    </location>
</feature>
<dbReference type="PANTHER" id="PTHR47257:SF1">
    <property type="entry name" value="PH-RESPONSE TRANSCRIPTION FACTOR PACC_RIM101"/>
    <property type="match status" value="1"/>
</dbReference>
<feature type="domain" description="C2H2-type" evidence="11">
    <location>
        <begin position="122"/>
        <end position="149"/>
    </location>
</feature>
<dbReference type="PROSITE" id="PS00028">
    <property type="entry name" value="ZINC_FINGER_C2H2_1"/>
    <property type="match status" value="3"/>
</dbReference>